<evidence type="ECO:0000313" key="2">
    <source>
        <dbReference type="EMBL" id="MCR1897980.1"/>
    </source>
</evidence>
<proteinExistence type="predicted"/>
<keyword evidence="1" id="KW-0472">Membrane</keyword>
<comment type="caution">
    <text evidence="2">The sequence shown here is derived from an EMBL/GenBank/DDBJ whole genome shotgun (WGS) entry which is preliminary data.</text>
</comment>
<accession>A0AAE3HEF3</accession>
<organism evidence="2 3">
    <name type="scientific">Irregularibacter muris</name>
    <dbReference type="NCBI Taxonomy" id="1796619"/>
    <lineage>
        <taxon>Bacteria</taxon>
        <taxon>Bacillati</taxon>
        <taxon>Bacillota</taxon>
        <taxon>Clostridia</taxon>
        <taxon>Eubacteriales</taxon>
        <taxon>Eubacteriaceae</taxon>
        <taxon>Irregularibacter</taxon>
    </lineage>
</organism>
<dbReference type="AlphaFoldDB" id="A0AAE3HEF3"/>
<evidence type="ECO:0000256" key="1">
    <source>
        <dbReference type="SAM" id="Phobius"/>
    </source>
</evidence>
<name>A0AAE3HEF3_9FIRM</name>
<dbReference type="EMBL" id="JANKAS010000002">
    <property type="protein sequence ID" value="MCR1897980.1"/>
    <property type="molecule type" value="Genomic_DNA"/>
</dbReference>
<dbReference type="PANTHER" id="PTHR40278:SF1">
    <property type="entry name" value="DNA UTILIZATION PROTEIN HOFN"/>
    <property type="match status" value="1"/>
</dbReference>
<evidence type="ECO:0000313" key="3">
    <source>
        <dbReference type="Proteomes" id="UP001205748"/>
    </source>
</evidence>
<gene>
    <name evidence="2" type="ORF">NSA47_03125</name>
</gene>
<feature type="transmembrane region" description="Helical" evidence="1">
    <location>
        <begin position="23"/>
        <end position="45"/>
    </location>
</feature>
<keyword evidence="1" id="KW-0812">Transmembrane</keyword>
<dbReference type="InterPro" id="IPR052534">
    <property type="entry name" value="Extracell_DNA_Util/SecSys_Comp"/>
</dbReference>
<protein>
    <submittedName>
        <fullName evidence="2">PilN domain-containing protein</fullName>
    </submittedName>
</protein>
<keyword evidence="1" id="KW-1133">Transmembrane helix</keyword>
<dbReference type="Pfam" id="PF05137">
    <property type="entry name" value="PilN"/>
    <property type="match status" value="1"/>
</dbReference>
<sequence>MKEMNLLPKECLDVREQKKKRKLYIGGVTTFIFLLMVTYGGMFYMNYKLNKDIININSEIQELQAFKEIQSQVIFDKEILQRRKSILRKLEVESKDHYAFFVALKNTVPDEITLESISHPTGNHYNLTAKATKPDKIADFMINLAKIKGVKDVMLDHVQYGESMGEEKRQSTSKFSINFTYQFGGDHNESK</sequence>
<dbReference type="Proteomes" id="UP001205748">
    <property type="component" value="Unassembled WGS sequence"/>
</dbReference>
<dbReference type="PANTHER" id="PTHR40278">
    <property type="entry name" value="DNA UTILIZATION PROTEIN HOFN"/>
    <property type="match status" value="1"/>
</dbReference>
<dbReference type="InterPro" id="IPR007813">
    <property type="entry name" value="PilN"/>
</dbReference>
<reference evidence="2" key="1">
    <citation type="submission" date="2022-07" db="EMBL/GenBank/DDBJ databases">
        <title>Enhanced cultured diversity of the mouse gut microbiota enables custom-made synthetic communities.</title>
        <authorList>
            <person name="Afrizal A."/>
        </authorList>
    </citation>
    <scope>NUCLEOTIDE SEQUENCE</scope>
    <source>
        <strain evidence="2">DSM 28593</strain>
    </source>
</reference>
<keyword evidence="3" id="KW-1185">Reference proteome</keyword>
<dbReference type="RefSeq" id="WP_257529445.1">
    <property type="nucleotide sequence ID" value="NZ_JANKAS010000002.1"/>
</dbReference>